<dbReference type="Proteomes" id="UP000011571">
    <property type="component" value="Unassembled WGS sequence"/>
</dbReference>
<keyword evidence="2" id="KW-1185">Reference proteome</keyword>
<dbReference type="EMBL" id="AOLJ01000005">
    <property type="protein sequence ID" value="ELZ85229.1"/>
    <property type="molecule type" value="Genomic_DNA"/>
</dbReference>
<proteinExistence type="predicted"/>
<dbReference type="AlphaFoldDB" id="M0HQ56"/>
<gene>
    <name evidence="1" type="ORF">C454_01835</name>
</gene>
<sequence>MPDSIHFLCVRDDDRTSAVGLVVVSAVIRDFDDHPADRIRLLEGQAVYHGPETGDTGEWEDWPAVIDLM</sequence>
<reference evidence="1 2" key="1">
    <citation type="journal article" date="2014" name="PLoS Genet.">
        <title>Phylogenetically driven sequencing of extremely halophilic archaea reveals strategies for static and dynamic osmo-response.</title>
        <authorList>
            <person name="Becker E.A."/>
            <person name="Seitzer P.M."/>
            <person name="Tritt A."/>
            <person name="Larsen D."/>
            <person name="Krusor M."/>
            <person name="Yao A.I."/>
            <person name="Wu D."/>
            <person name="Madern D."/>
            <person name="Eisen J.A."/>
            <person name="Darling A.E."/>
            <person name="Facciotti M.T."/>
        </authorList>
    </citation>
    <scope>NUCLEOTIDE SEQUENCE [LARGE SCALE GENOMIC DNA]</scope>
    <source>
        <strain evidence="2">ATCC 33959 / DSM 4427 / JCM 8863 / NBRC 102184 / NCIMB 2188 / Ma 2.38</strain>
    </source>
</reference>
<evidence type="ECO:0000313" key="2">
    <source>
        <dbReference type="Proteomes" id="UP000011571"/>
    </source>
</evidence>
<organism evidence="1 2">
    <name type="scientific">Haloferax gibbonsii (strain ATCC 33959 / DSM 4427 / JCM 8863 / NBRC 102184 / NCIMB 2188 / Ma 2.38)</name>
    <dbReference type="NCBI Taxonomy" id="1227459"/>
    <lineage>
        <taxon>Archaea</taxon>
        <taxon>Methanobacteriati</taxon>
        <taxon>Methanobacteriota</taxon>
        <taxon>Stenosarchaea group</taxon>
        <taxon>Halobacteria</taxon>
        <taxon>Halobacteriales</taxon>
        <taxon>Haloferacaceae</taxon>
        <taxon>Haloferax</taxon>
    </lineage>
</organism>
<accession>M0HQ56</accession>
<name>M0HQ56_HALGM</name>
<comment type="caution">
    <text evidence="1">The sequence shown here is derived from an EMBL/GenBank/DDBJ whole genome shotgun (WGS) entry which is preliminary data.</text>
</comment>
<protein>
    <submittedName>
        <fullName evidence="1">Uncharacterized protein</fullName>
    </submittedName>
</protein>
<evidence type="ECO:0000313" key="1">
    <source>
        <dbReference type="EMBL" id="ELZ85229.1"/>
    </source>
</evidence>